<dbReference type="EMBL" id="CM042011">
    <property type="protein sequence ID" value="KAI3768735.1"/>
    <property type="molecule type" value="Genomic_DNA"/>
</dbReference>
<comment type="caution">
    <text evidence="1">The sequence shown here is derived from an EMBL/GenBank/DDBJ whole genome shotgun (WGS) entry which is preliminary data.</text>
</comment>
<gene>
    <name evidence="1" type="ORF">L2E82_19565</name>
</gene>
<reference evidence="2" key="1">
    <citation type="journal article" date="2022" name="Mol. Ecol. Resour.">
        <title>The genomes of chicory, endive, great burdock and yacon provide insights into Asteraceae palaeo-polyploidization history and plant inulin production.</title>
        <authorList>
            <person name="Fan W."/>
            <person name="Wang S."/>
            <person name="Wang H."/>
            <person name="Wang A."/>
            <person name="Jiang F."/>
            <person name="Liu H."/>
            <person name="Zhao H."/>
            <person name="Xu D."/>
            <person name="Zhang Y."/>
        </authorList>
    </citation>
    <scope>NUCLEOTIDE SEQUENCE [LARGE SCALE GENOMIC DNA]</scope>
    <source>
        <strain evidence="2">cv. Punajuju</strain>
    </source>
</reference>
<accession>A0ACB9FC67</accession>
<evidence type="ECO:0000313" key="2">
    <source>
        <dbReference type="Proteomes" id="UP001055811"/>
    </source>
</evidence>
<proteinExistence type="predicted"/>
<keyword evidence="2" id="KW-1185">Reference proteome</keyword>
<protein>
    <submittedName>
        <fullName evidence="1">Uncharacterized protein</fullName>
    </submittedName>
</protein>
<sequence>MKRYLYEVDLLFLKITTTIQVLVFVATIVIESNPTDYNKNVNEIFLFVDFTSCFTSYYGFSTYGLMKDGNDERLCRIRKLFSLIVGYLLIMSRMRELGNATNEAKIMDTCVQMLRVNAVTETVSMIFYSLLLNGFNEYYVRVDQTVIVRIDQTE</sequence>
<name>A0ACB9FC67_CICIN</name>
<organism evidence="1 2">
    <name type="scientific">Cichorium intybus</name>
    <name type="common">Chicory</name>
    <dbReference type="NCBI Taxonomy" id="13427"/>
    <lineage>
        <taxon>Eukaryota</taxon>
        <taxon>Viridiplantae</taxon>
        <taxon>Streptophyta</taxon>
        <taxon>Embryophyta</taxon>
        <taxon>Tracheophyta</taxon>
        <taxon>Spermatophyta</taxon>
        <taxon>Magnoliopsida</taxon>
        <taxon>eudicotyledons</taxon>
        <taxon>Gunneridae</taxon>
        <taxon>Pentapetalae</taxon>
        <taxon>asterids</taxon>
        <taxon>campanulids</taxon>
        <taxon>Asterales</taxon>
        <taxon>Asteraceae</taxon>
        <taxon>Cichorioideae</taxon>
        <taxon>Cichorieae</taxon>
        <taxon>Cichoriinae</taxon>
        <taxon>Cichorium</taxon>
    </lineage>
</organism>
<dbReference type="Proteomes" id="UP001055811">
    <property type="component" value="Linkage Group LG03"/>
</dbReference>
<reference evidence="1 2" key="2">
    <citation type="journal article" date="2022" name="Mol. Ecol. Resour.">
        <title>The genomes of chicory, endive, great burdock and yacon provide insights into Asteraceae paleo-polyploidization history and plant inulin production.</title>
        <authorList>
            <person name="Fan W."/>
            <person name="Wang S."/>
            <person name="Wang H."/>
            <person name="Wang A."/>
            <person name="Jiang F."/>
            <person name="Liu H."/>
            <person name="Zhao H."/>
            <person name="Xu D."/>
            <person name="Zhang Y."/>
        </authorList>
    </citation>
    <scope>NUCLEOTIDE SEQUENCE [LARGE SCALE GENOMIC DNA]</scope>
    <source>
        <strain evidence="2">cv. Punajuju</strain>
        <tissue evidence="1">Leaves</tissue>
    </source>
</reference>
<evidence type="ECO:0000313" key="1">
    <source>
        <dbReference type="EMBL" id="KAI3768735.1"/>
    </source>
</evidence>